<organism evidence="1 2">
    <name type="scientific">Bauhinia variegata</name>
    <name type="common">Purple orchid tree</name>
    <name type="synonym">Phanera variegata</name>
    <dbReference type="NCBI Taxonomy" id="167791"/>
    <lineage>
        <taxon>Eukaryota</taxon>
        <taxon>Viridiplantae</taxon>
        <taxon>Streptophyta</taxon>
        <taxon>Embryophyta</taxon>
        <taxon>Tracheophyta</taxon>
        <taxon>Spermatophyta</taxon>
        <taxon>Magnoliopsida</taxon>
        <taxon>eudicotyledons</taxon>
        <taxon>Gunneridae</taxon>
        <taxon>Pentapetalae</taxon>
        <taxon>rosids</taxon>
        <taxon>fabids</taxon>
        <taxon>Fabales</taxon>
        <taxon>Fabaceae</taxon>
        <taxon>Cercidoideae</taxon>
        <taxon>Cercideae</taxon>
        <taxon>Bauhiniinae</taxon>
        <taxon>Bauhinia</taxon>
    </lineage>
</organism>
<evidence type="ECO:0000313" key="1">
    <source>
        <dbReference type="EMBL" id="KAI4313633.1"/>
    </source>
</evidence>
<proteinExistence type="predicted"/>
<gene>
    <name evidence="1" type="ORF">L6164_026592</name>
</gene>
<protein>
    <submittedName>
        <fullName evidence="1">Uncharacterized protein</fullName>
    </submittedName>
</protein>
<sequence>MASKLTNVFGSTRSVLGVMDMANKPLKVIPENYIRPEMEPSIQSDIGNPLPAIPIVDLKSLVSDGQFKRTELEKLYSTCKDWGFFQVINHGVSPQLLEKLKLEVEKFFQLPTEEKMKYEIKPGDVQGYGTVIRSEDQKLDWGDRCYMVINPVHRRKPYLLPKFPPSFRDTLESYFSEVRKLAMTLLGLLGKAINMDLKEVEDIFDDGMQSIRMTYYPPCPKPEHVIGLTPHSDATGITIVHQVNGVEGLEIKKDGAWIPVTFLPHAFVVNVGDVMEILSNGAYTSIEHRAAVNKERERISVAMFFNPKFEAEIGPVKSLLSPETPPLFKRMLMEDYFKDFFSSNLNGKAHLEKMRIQCVERDRGEKVETQIQ</sequence>
<dbReference type="Proteomes" id="UP000828941">
    <property type="component" value="Chromosome 11"/>
</dbReference>
<evidence type="ECO:0000313" key="2">
    <source>
        <dbReference type="Proteomes" id="UP000828941"/>
    </source>
</evidence>
<reference evidence="1 2" key="1">
    <citation type="journal article" date="2022" name="DNA Res.">
        <title>Chromosomal-level genome assembly of the orchid tree Bauhinia variegata (Leguminosae; Cercidoideae) supports the allotetraploid origin hypothesis of Bauhinia.</title>
        <authorList>
            <person name="Zhong Y."/>
            <person name="Chen Y."/>
            <person name="Zheng D."/>
            <person name="Pang J."/>
            <person name="Liu Y."/>
            <person name="Luo S."/>
            <person name="Meng S."/>
            <person name="Qian L."/>
            <person name="Wei D."/>
            <person name="Dai S."/>
            <person name="Zhou R."/>
        </authorList>
    </citation>
    <scope>NUCLEOTIDE SEQUENCE [LARGE SCALE GENOMIC DNA]</scope>
    <source>
        <strain evidence="1">BV-YZ2020</strain>
    </source>
</reference>
<keyword evidence="2" id="KW-1185">Reference proteome</keyword>
<accession>A0ACB9LQW7</accession>
<dbReference type="EMBL" id="CM039436">
    <property type="protein sequence ID" value="KAI4313633.1"/>
    <property type="molecule type" value="Genomic_DNA"/>
</dbReference>
<name>A0ACB9LQW7_BAUVA</name>
<comment type="caution">
    <text evidence="1">The sequence shown here is derived from an EMBL/GenBank/DDBJ whole genome shotgun (WGS) entry which is preliminary data.</text>
</comment>